<dbReference type="Proteomes" id="UP000717364">
    <property type="component" value="Unassembled WGS sequence"/>
</dbReference>
<reference evidence="2" key="1">
    <citation type="submission" date="2020-11" db="EMBL/GenBank/DDBJ databases">
        <authorList>
            <person name="Konstantinou D."/>
            <person name="Gkelis S."/>
            <person name="Popin R."/>
            <person name="Fewer D."/>
            <person name="Sivonen K."/>
        </authorList>
    </citation>
    <scope>NUCLEOTIDE SEQUENCE</scope>
    <source>
        <strain evidence="2">TAU-MAC 1115</strain>
    </source>
</reference>
<gene>
    <name evidence="2" type="ORF">IXB50_02425</name>
</gene>
<sequence length="251" mass="27160">MKQAALLISLVVVSAVAGGSFAYGWHSVINGTNRIALTEDTVASSSPLPIDIAAETSLPKAAKPHQMANTRMKSSEQSDPQWSDLIHDKGQISVALDEPQLNQLINEAIFSQPQAAQILVNAKSFQTTLKSDLIETGAVLNLSELPRDGLPAEVQTGLDQLASAAPMLANRDIYIGIVARPQVQDGKLNLEEDMSLKLGQFTFPLADIEDQMGFSTNEVERRLNTLLNQQGVILETIEIFNEQLVITGARS</sequence>
<evidence type="ECO:0000256" key="1">
    <source>
        <dbReference type="SAM" id="MobiDB-lite"/>
    </source>
</evidence>
<evidence type="ECO:0000313" key="2">
    <source>
        <dbReference type="EMBL" id="MBT9314274.1"/>
    </source>
</evidence>
<evidence type="ECO:0000313" key="3">
    <source>
        <dbReference type="Proteomes" id="UP000717364"/>
    </source>
</evidence>
<dbReference type="AlphaFoldDB" id="A0A947GGB6"/>
<name>A0A947GGB6_9CYAN</name>
<proteinExistence type="predicted"/>
<feature type="compositionally biased region" description="Polar residues" evidence="1">
    <location>
        <begin position="67"/>
        <end position="81"/>
    </location>
</feature>
<comment type="caution">
    <text evidence="2">The sequence shown here is derived from an EMBL/GenBank/DDBJ whole genome shotgun (WGS) entry which is preliminary data.</text>
</comment>
<accession>A0A947GGB6</accession>
<feature type="region of interest" description="Disordered" evidence="1">
    <location>
        <begin position="61"/>
        <end position="81"/>
    </location>
</feature>
<dbReference type="RefSeq" id="WP_215607337.1">
    <property type="nucleotide sequence ID" value="NZ_JADOES010000003.1"/>
</dbReference>
<keyword evidence="3" id="KW-1185">Reference proteome</keyword>
<organism evidence="2 3">
    <name type="scientific">Leptothoe spongobia TAU-MAC 1115</name>
    <dbReference type="NCBI Taxonomy" id="1967444"/>
    <lineage>
        <taxon>Bacteria</taxon>
        <taxon>Bacillati</taxon>
        <taxon>Cyanobacteriota</taxon>
        <taxon>Cyanophyceae</taxon>
        <taxon>Nodosilineales</taxon>
        <taxon>Cymatolegaceae</taxon>
        <taxon>Leptothoe</taxon>
        <taxon>Leptothoe spongobia</taxon>
    </lineage>
</organism>
<dbReference type="EMBL" id="JADOES010000003">
    <property type="protein sequence ID" value="MBT9314274.1"/>
    <property type="molecule type" value="Genomic_DNA"/>
</dbReference>
<reference evidence="2" key="2">
    <citation type="journal article" date="2021" name="Mar. Drugs">
        <title>Genome Reduction and Secondary Metabolism of the Marine Sponge-Associated Cyanobacterium Leptothoe.</title>
        <authorList>
            <person name="Konstantinou D."/>
            <person name="Popin R.V."/>
            <person name="Fewer D.P."/>
            <person name="Sivonen K."/>
            <person name="Gkelis S."/>
        </authorList>
    </citation>
    <scope>NUCLEOTIDE SEQUENCE</scope>
    <source>
        <strain evidence="2">TAU-MAC 1115</strain>
    </source>
</reference>
<protein>
    <submittedName>
        <fullName evidence="2">Uncharacterized protein</fullName>
    </submittedName>
</protein>